<keyword evidence="5" id="KW-1185">Reference proteome</keyword>
<gene>
    <name evidence="4" type="ORF">KI387_022621</name>
</gene>
<reference evidence="4 5" key="1">
    <citation type="journal article" date="2021" name="Nat. Plants">
        <title>The Taxus genome provides insights into paclitaxel biosynthesis.</title>
        <authorList>
            <person name="Xiong X."/>
            <person name="Gou J."/>
            <person name="Liao Q."/>
            <person name="Li Y."/>
            <person name="Zhou Q."/>
            <person name="Bi G."/>
            <person name="Li C."/>
            <person name="Du R."/>
            <person name="Wang X."/>
            <person name="Sun T."/>
            <person name="Guo L."/>
            <person name="Liang H."/>
            <person name="Lu P."/>
            <person name="Wu Y."/>
            <person name="Zhang Z."/>
            <person name="Ro D.K."/>
            <person name="Shang Y."/>
            <person name="Huang S."/>
            <person name="Yan J."/>
        </authorList>
    </citation>
    <scope>NUCLEOTIDE SEQUENCE [LARGE SCALE GENOMIC DNA]</scope>
    <source>
        <strain evidence="4">Ta-2019</strain>
    </source>
</reference>
<dbReference type="SUPFAM" id="SSF48371">
    <property type="entry name" value="ARM repeat"/>
    <property type="match status" value="2"/>
</dbReference>
<sequence length="1048" mass="115900">MKENAESIHTGGEAEDMEKFIRNRFANSAAPEHRHLCAVAGAMSQLLKEEGLPPIPTAYFAATMNSINKSLSDNDDPHVTTALCTFLSLLITKLPGSFLVSKATPAMEVLLSLHARQCEALAPGAVKFMLKCIAFLLTAAAADQNCSWTVLAPCFNIVLNYSLDKRPKVRRCGQECLEQVLNSFQGSLVLGKASKAVYSLFKQYIPSGNKKRTQVDTAVFNEELKVLHILNTLKLILKRLSTKVVSKLLSCLKVLVEFRQPLLMRHIISVLEALCNCGSAEIPALELADVLYSISLSISSSENQLSDETMIVASFFKNSMQKLHMLDKNLCAAKLPSVFHSVAEILVIKNEEAVSCAVDTLKVLIQACIDESMVLEGVNRVNANGNIPCEAPSPIECICSSAETILDNYCGSSSNITCQVISELFSKLGESSFFLMEGSLRRLSKLQKLPSIAPQSREMLHRCVGSAVAAMGPDKFLRILPLNFDDEDLIEPNAWLLPVLKQHIVGAHLQYFTLRIFPLARKLHELSRKLSADGKSITSQKAEAYIHPLWDLLPSFCNYSMDTAECFGPLAHIMIDTLKKEPKLHPIIASSLQILVKQNKEFQTLNANAKDGHEKSNCSNASEASVAEERAKAHYTKKTASKNIKIIASFSSEFLSVLSKIFLSSSQDKRKELQATIGCIASVSKKSVVKNILHSVMQNYQVTQDPCDFNILNEDLATKAEDMHNDDMKASDRCTLLDLGLSLVQAFDEDAVQTLSTVAMSGLQDHDGLAQEKAYKVLSSIFKEHTWFLPQNFSKVVELMLGIKACDASIQKRRLECLGQLIVYILKEKGASASDTAFTFLGEILQTLKNSNKEISTFAYEILIEIGNGLHSTSSDSPNEDLMSLFNMIVGYLVGTSPHMISAAVAGLARLVYEFSDFCLKVPNMLPSVFLLLHSKSREVVKSTLGFMKVVATRLQAEDLKNYLPDILEGLLLWSDDSKNHFKSKVHVVLEILIRKCGSDSVRDIMPQKHMQLFKNIIKQRKEKLNWNKAFSEGSEAGDSCHLLANIE</sequence>
<dbReference type="InterPro" id="IPR057860">
    <property type="entry name" value="HEAT_RRP12_N"/>
</dbReference>
<evidence type="ECO:0000256" key="1">
    <source>
        <dbReference type="ARBA" id="ARBA00007690"/>
    </source>
</evidence>
<dbReference type="Pfam" id="PF25772">
    <property type="entry name" value="HEAT_RRP12_N"/>
    <property type="match status" value="1"/>
</dbReference>
<dbReference type="PANTHER" id="PTHR48412:SF1">
    <property type="entry name" value="ARM REPEAT SUPERFAMILY PROTEIN"/>
    <property type="match status" value="1"/>
</dbReference>
<dbReference type="InterPro" id="IPR016024">
    <property type="entry name" value="ARM-type_fold"/>
</dbReference>
<protein>
    <recommendedName>
        <fullName evidence="6">RRP12-like protein</fullName>
    </recommendedName>
</protein>
<evidence type="ECO:0000259" key="2">
    <source>
        <dbReference type="Pfam" id="PF08161"/>
    </source>
</evidence>
<feature type="domain" description="RRP12 HEAT" evidence="2">
    <location>
        <begin position="350"/>
        <end position="663"/>
    </location>
</feature>
<comment type="similarity">
    <text evidence="1">Belongs to the RRP12 family.</text>
</comment>
<dbReference type="EMBL" id="JAHRHJ020000005">
    <property type="protein sequence ID" value="KAH9313994.1"/>
    <property type="molecule type" value="Genomic_DNA"/>
</dbReference>
<evidence type="ECO:0000313" key="5">
    <source>
        <dbReference type="Proteomes" id="UP000824469"/>
    </source>
</evidence>
<feature type="domain" description="RRP12 N-terminal HEAT" evidence="3">
    <location>
        <begin position="6"/>
        <end position="281"/>
    </location>
</feature>
<feature type="non-terminal residue" evidence="4">
    <location>
        <position position="1048"/>
    </location>
</feature>
<dbReference type="Pfam" id="PF08161">
    <property type="entry name" value="RRP12_HEAT"/>
    <property type="match status" value="1"/>
</dbReference>
<dbReference type="AlphaFoldDB" id="A0AA38G345"/>
<dbReference type="InterPro" id="IPR012978">
    <property type="entry name" value="HEAT_RRP12"/>
</dbReference>
<evidence type="ECO:0008006" key="6">
    <source>
        <dbReference type="Google" id="ProtNLM"/>
    </source>
</evidence>
<dbReference type="Proteomes" id="UP000824469">
    <property type="component" value="Unassembled WGS sequence"/>
</dbReference>
<proteinExistence type="inferred from homology"/>
<dbReference type="InterPro" id="IPR011989">
    <property type="entry name" value="ARM-like"/>
</dbReference>
<name>A0AA38G345_TAXCH</name>
<organism evidence="4 5">
    <name type="scientific">Taxus chinensis</name>
    <name type="common">Chinese yew</name>
    <name type="synonym">Taxus wallichiana var. chinensis</name>
    <dbReference type="NCBI Taxonomy" id="29808"/>
    <lineage>
        <taxon>Eukaryota</taxon>
        <taxon>Viridiplantae</taxon>
        <taxon>Streptophyta</taxon>
        <taxon>Embryophyta</taxon>
        <taxon>Tracheophyta</taxon>
        <taxon>Spermatophyta</taxon>
        <taxon>Pinopsida</taxon>
        <taxon>Pinidae</taxon>
        <taxon>Conifers II</taxon>
        <taxon>Cupressales</taxon>
        <taxon>Taxaceae</taxon>
        <taxon>Taxus</taxon>
    </lineage>
</organism>
<comment type="caution">
    <text evidence="4">The sequence shown here is derived from an EMBL/GenBank/DDBJ whole genome shotgun (WGS) entry which is preliminary data.</text>
</comment>
<evidence type="ECO:0000259" key="3">
    <source>
        <dbReference type="Pfam" id="PF25772"/>
    </source>
</evidence>
<dbReference type="Gene3D" id="1.25.10.10">
    <property type="entry name" value="Leucine-rich Repeat Variant"/>
    <property type="match status" value="1"/>
</dbReference>
<dbReference type="PANTHER" id="PTHR48412">
    <property type="entry name" value="ARM REPEAT SUPERFAMILY PROTEIN"/>
    <property type="match status" value="1"/>
</dbReference>
<evidence type="ECO:0000313" key="4">
    <source>
        <dbReference type="EMBL" id="KAH9313994.1"/>
    </source>
</evidence>
<accession>A0AA38G345</accession>